<dbReference type="AlphaFoldDB" id="A0AAD1UMS7"/>
<proteinExistence type="predicted"/>
<dbReference type="EMBL" id="CAMPGE010010880">
    <property type="protein sequence ID" value="CAI2369727.1"/>
    <property type="molecule type" value="Genomic_DNA"/>
</dbReference>
<keyword evidence="1" id="KW-0472">Membrane</keyword>
<name>A0AAD1UMS7_EUPCR</name>
<comment type="caution">
    <text evidence="2">The sequence shown here is derived from an EMBL/GenBank/DDBJ whole genome shotgun (WGS) entry which is preliminary data.</text>
</comment>
<feature type="transmembrane region" description="Helical" evidence="1">
    <location>
        <begin position="344"/>
        <end position="363"/>
    </location>
</feature>
<organism evidence="2 3">
    <name type="scientific">Euplotes crassus</name>
    <dbReference type="NCBI Taxonomy" id="5936"/>
    <lineage>
        <taxon>Eukaryota</taxon>
        <taxon>Sar</taxon>
        <taxon>Alveolata</taxon>
        <taxon>Ciliophora</taxon>
        <taxon>Intramacronucleata</taxon>
        <taxon>Spirotrichea</taxon>
        <taxon>Hypotrichia</taxon>
        <taxon>Euplotida</taxon>
        <taxon>Euplotidae</taxon>
        <taxon>Moneuplotes</taxon>
    </lineage>
</organism>
<evidence type="ECO:0000313" key="2">
    <source>
        <dbReference type="EMBL" id="CAI2369727.1"/>
    </source>
</evidence>
<evidence type="ECO:0000256" key="1">
    <source>
        <dbReference type="SAM" id="Phobius"/>
    </source>
</evidence>
<keyword evidence="1" id="KW-1133">Transmembrane helix</keyword>
<evidence type="ECO:0000313" key="3">
    <source>
        <dbReference type="Proteomes" id="UP001295684"/>
    </source>
</evidence>
<keyword evidence="3" id="KW-1185">Reference proteome</keyword>
<dbReference type="Proteomes" id="UP001295684">
    <property type="component" value="Unassembled WGS sequence"/>
</dbReference>
<accession>A0AAD1UMS7</accession>
<gene>
    <name evidence="2" type="ORF">ECRASSUSDP1_LOCUS11030</name>
</gene>
<feature type="transmembrane region" description="Helical" evidence="1">
    <location>
        <begin position="271"/>
        <end position="298"/>
    </location>
</feature>
<feature type="transmembrane region" description="Helical" evidence="1">
    <location>
        <begin position="195"/>
        <end position="215"/>
    </location>
</feature>
<reference evidence="2" key="1">
    <citation type="submission" date="2023-07" db="EMBL/GenBank/DDBJ databases">
        <authorList>
            <consortium name="AG Swart"/>
            <person name="Singh M."/>
            <person name="Singh A."/>
            <person name="Seah K."/>
            <person name="Emmerich C."/>
        </authorList>
    </citation>
    <scope>NUCLEOTIDE SEQUENCE</scope>
    <source>
        <strain evidence="2">DP1</strain>
    </source>
</reference>
<protein>
    <submittedName>
        <fullName evidence="2">Uncharacterized protein</fullName>
    </submittedName>
</protein>
<feature type="transmembrane region" description="Helical" evidence="1">
    <location>
        <begin position="319"/>
        <end position="338"/>
    </location>
</feature>
<sequence length="383" mass="45044">MESTSSFNLPSEESSTVGGFMFKESQIGQSTPSDNINIFAENMDDLEKVGKLTSKRISQPLSASKNLSSKIDEYSFKTPFSNQFSDEEKGKGIIFSFKHCHKGPTDQDYTENNKSFDLFIDSEEHKMRAAESEIEKPLDPKRDLWKKEFMESKKDIWTNAILQEMDIDGSERSIASYNIHLKNISVPRNHLKLNIILRIILLVFIIGNVFFLPWIRNEECMKDPPNAIEYCNINPGWLFYKKGLYFYFQLMNGDFCNDKNLKAQFCSDAPFTFLAGLFTLLIALLVVIFEVLAMLSILNLVMDYRVKWFRASLFQRYSYLFILATIVAWYCSLRLWRYMRFLSFGFYGMIIIFFSCTLLKFHYRFYKQKLYRRRQVNDLLMDK</sequence>
<keyword evidence="1" id="KW-0812">Transmembrane</keyword>